<dbReference type="GO" id="GO:0016787">
    <property type="term" value="F:hydrolase activity"/>
    <property type="evidence" value="ECO:0007669"/>
    <property type="project" value="UniProtKB-UniRule"/>
</dbReference>
<name>A0A1V1NW55_9BACT</name>
<dbReference type="PROSITE" id="PS51635">
    <property type="entry name" value="PNPLA"/>
    <property type="match status" value="1"/>
</dbReference>
<dbReference type="AlphaFoldDB" id="A0A1V1NW55"/>
<dbReference type="SUPFAM" id="SSF52151">
    <property type="entry name" value="FabD/lysophospholipase-like"/>
    <property type="match status" value="1"/>
</dbReference>
<dbReference type="InterPro" id="IPR016035">
    <property type="entry name" value="Acyl_Trfase/lysoPLipase"/>
</dbReference>
<comment type="caution">
    <text evidence="6">The sequence shown here is derived from an EMBL/GenBank/DDBJ whole genome shotgun (WGS) entry which is preliminary data.</text>
</comment>
<evidence type="ECO:0000259" key="5">
    <source>
        <dbReference type="PROSITE" id="PS51635"/>
    </source>
</evidence>
<organism evidence="6 7">
    <name type="scientific">Candidatus Magnetoglobus multicellularis str. Araruama</name>
    <dbReference type="NCBI Taxonomy" id="890399"/>
    <lineage>
        <taxon>Bacteria</taxon>
        <taxon>Pseudomonadati</taxon>
        <taxon>Thermodesulfobacteriota</taxon>
        <taxon>Desulfobacteria</taxon>
        <taxon>Desulfobacterales</taxon>
        <taxon>Desulfobacteraceae</taxon>
        <taxon>Candidatus Magnetoglobus</taxon>
    </lineage>
</organism>
<proteinExistence type="predicted"/>
<dbReference type="EMBL" id="ATBP01001723">
    <property type="protein sequence ID" value="ETR66829.1"/>
    <property type="molecule type" value="Genomic_DNA"/>
</dbReference>
<evidence type="ECO:0000313" key="7">
    <source>
        <dbReference type="Proteomes" id="UP000189670"/>
    </source>
</evidence>
<keyword evidence="2 4" id="KW-0442">Lipid degradation</keyword>
<dbReference type="Proteomes" id="UP000189670">
    <property type="component" value="Unassembled WGS sequence"/>
</dbReference>
<dbReference type="InterPro" id="IPR002641">
    <property type="entry name" value="PNPLA_dom"/>
</dbReference>
<dbReference type="PANTHER" id="PTHR14226:SF57">
    <property type="entry name" value="BLR7027 PROTEIN"/>
    <property type="match status" value="1"/>
</dbReference>
<comment type="caution">
    <text evidence="4">Lacks conserved residue(s) required for the propagation of feature annotation.</text>
</comment>
<keyword evidence="1 4" id="KW-0378">Hydrolase</keyword>
<evidence type="ECO:0000256" key="2">
    <source>
        <dbReference type="ARBA" id="ARBA00022963"/>
    </source>
</evidence>
<protein>
    <submittedName>
        <fullName evidence="6">Patatin</fullName>
    </submittedName>
</protein>
<feature type="short sequence motif" description="GXGXXG" evidence="4">
    <location>
        <begin position="28"/>
        <end position="33"/>
    </location>
</feature>
<dbReference type="PANTHER" id="PTHR14226">
    <property type="entry name" value="NEUROPATHY TARGET ESTERASE/SWISS CHEESE D.MELANOGASTER"/>
    <property type="match status" value="1"/>
</dbReference>
<accession>A0A1V1NW55</accession>
<feature type="non-terminal residue" evidence="6">
    <location>
        <position position="437"/>
    </location>
</feature>
<evidence type="ECO:0000256" key="1">
    <source>
        <dbReference type="ARBA" id="ARBA00022801"/>
    </source>
</evidence>
<reference evidence="7" key="1">
    <citation type="submission" date="2012-11" db="EMBL/GenBank/DDBJ databases">
        <authorList>
            <person name="Lucero-Rivera Y.E."/>
            <person name="Tovar-Ramirez D."/>
        </authorList>
    </citation>
    <scope>NUCLEOTIDE SEQUENCE [LARGE SCALE GENOMIC DNA]</scope>
    <source>
        <strain evidence="7">Araruama</strain>
    </source>
</reference>
<dbReference type="InterPro" id="IPR050301">
    <property type="entry name" value="NTE"/>
</dbReference>
<sequence length="437" mass="48890">MISEVILSGGNVNPKHKSNKSIALVLAGGGARGAYEAGVIKYILEEIPKVSDTQSFFNIYSGTSIGALNSCFLASYADKPELASKGLIDYWQSITIDQIIHFGYKELFNLFNTLVGRSGNGSYLSLTRHTKKAPHPPIAGVFNSEPVFEQMKKAIPWERIQTCFDNGSLKGVSLCATEVCTGKSTIFFQNNTQKKNIYGSDHSKEPRYVNIQLEHAMASSAIPLIFPAVQVNGTCYTDGSLRQNTPIYPAMRLGADKMLVIALSQDPEIEFCTARRGCRRNPNPGMLFLLGKVLNVLITDALDYELKRVEMFNNIITSGEKIYGKDFLHHINQLTREYRNADYRVIETCMIRPSQSLHQIAMDCIRDVPQEIHFPGLPGKVLERLFSSNIFIDSELLSFLLFTPTYIQRLIDLGFKDASNHVEELIDFLNRINGLIT</sequence>
<evidence type="ECO:0000313" key="6">
    <source>
        <dbReference type="EMBL" id="ETR66829.1"/>
    </source>
</evidence>
<evidence type="ECO:0000256" key="3">
    <source>
        <dbReference type="ARBA" id="ARBA00023098"/>
    </source>
</evidence>
<feature type="active site" description="Proton acceptor" evidence="4">
    <location>
        <position position="238"/>
    </location>
</feature>
<feature type="active site" description="Nucleophile" evidence="4">
    <location>
        <position position="64"/>
    </location>
</feature>
<gene>
    <name evidence="6" type="ORF">OMM_12291</name>
</gene>
<dbReference type="GO" id="GO:0016042">
    <property type="term" value="P:lipid catabolic process"/>
    <property type="evidence" value="ECO:0007669"/>
    <property type="project" value="UniProtKB-UniRule"/>
</dbReference>
<feature type="domain" description="PNPLA" evidence="5">
    <location>
        <begin position="24"/>
        <end position="251"/>
    </location>
</feature>
<dbReference type="Pfam" id="PF01734">
    <property type="entry name" value="Patatin"/>
    <property type="match status" value="1"/>
</dbReference>
<dbReference type="Gene3D" id="3.40.1090.10">
    <property type="entry name" value="Cytosolic phospholipase A2 catalytic domain"/>
    <property type="match status" value="1"/>
</dbReference>
<feature type="short sequence motif" description="GXSXG" evidence="4">
    <location>
        <begin position="62"/>
        <end position="66"/>
    </location>
</feature>
<keyword evidence="3 4" id="KW-0443">Lipid metabolism</keyword>
<evidence type="ECO:0000256" key="4">
    <source>
        <dbReference type="PROSITE-ProRule" id="PRU01161"/>
    </source>
</evidence>